<name>A0A8H5ITM4_9HYPO</name>
<organism evidence="1 2">
    <name type="scientific">Fusarium phyllophilum</name>
    <dbReference type="NCBI Taxonomy" id="47803"/>
    <lineage>
        <taxon>Eukaryota</taxon>
        <taxon>Fungi</taxon>
        <taxon>Dikarya</taxon>
        <taxon>Ascomycota</taxon>
        <taxon>Pezizomycotina</taxon>
        <taxon>Sordariomycetes</taxon>
        <taxon>Hypocreomycetidae</taxon>
        <taxon>Hypocreales</taxon>
        <taxon>Nectriaceae</taxon>
        <taxon>Fusarium</taxon>
        <taxon>Fusarium fujikuroi species complex</taxon>
    </lineage>
</organism>
<keyword evidence="2" id="KW-1185">Reference proteome</keyword>
<gene>
    <name evidence="1" type="ORF">FPHYL_11478</name>
</gene>
<dbReference type="EMBL" id="JAAOAQ010000537">
    <property type="protein sequence ID" value="KAF5542687.1"/>
    <property type="molecule type" value="Genomic_DNA"/>
</dbReference>
<evidence type="ECO:0000313" key="1">
    <source>
        <dbReference type="EMBL" id="KAF5542687.1"/>
    </source>
</evidence>
<sequence>MPESNETHHGAKESFSDANLVKSASDREFAKASQHPPGVHHAFVAIGEDDCYFIKYYNERTDQFTWSWSLSSYSGLDRALDSLNGDTPGFVSLGSDGYYFMRARSGRNFRNLPDAAYQFVENADPDEDGVKYVWLGIEGSYMARKESGHRK</sequence>
<reference evidence="1 2" key="1">
    <citation type="submission" date="2020-05" db="EMBL/GenBank/DDBJ databases">
        <title>Identification and distribution of gene clusters putatively required for synthesis of sphingolipid metabolism inhibitors in phylogenetically diverse species of the filamentous fungus Fusarium.</title>
        <authorList>
            <person name="Kim H.-S."/>
            <person name="Busman M."/>
            <person name="Brown D.W."/>
            <person name="Divon H."/>
            <person name="Uhlig S."/>
            <person name="Proctor R.H."/>
        </authorList>
    </citation>
    <scope>NUCLEOTIDE SEQUENCE [LARGE SCALE GENOMIC DNA]</scope>
    <source>
        <strain evidence="1 2">NRRL 13617</strain>
    </source>
</reference>
<proteinExistence type="predicted"/>
<evidence type="ECO:0000313" key="2">
    <source>
        <dbReference type="Proteomes" id="UP000582016"/>
    </source>
</evidence>
<dbReference type="OrthoDB" id="4764735at2759"/>
<dbReference type="Proteomes" id="UP000582016">
    <property type="component" value="Unassembled WGS sequence"/>
</dbReference>
<protein>
    <submittedName>
        <fullName evidence="1">Uncharacterized protein</fullName>
    </submittedName>
</protein>
<comment type="caution">
    <text evidence="1">The sequence shown here is derived from an EMBL/GenBank/DDBJ whole genome shotgun (WGS) entry which is preliminary data.</text>
</comment>
<dbReference type="AlphaFoldDB" id="A0A8H5ITM4"/>
<accession>A0A8H5ITM4</accession>